<accession>A0ACC3D7C4</accession>
<keyword evidence="2" id="KW-1185">Reference proteome</keyword>
<evidence type="ECO:0000313" key="2">
    <source>
        <dbReference type="Proteomes" id="UP001186974"/>
    </source>
</evidence>
<proteinExistence type="predicted"/>
<gene>
    <name evidence="1" type="ORF">LTS18_002959</name>
</gene>
<organism evidence="1 2">
    <name type="scientific">Coniosporium uncinatum</name>
    <dbReference type="NCBI Taxonomy" id="93489"/>
    <lineage>
        <taxon>Eukaryota</taxon>
        <taxon>Fungi</taxon>
        <taxon>Dikarya</taxon>
        <taxon>Ascomycota</taxon>
        <taxon>Pezizomycotina</taxon>
        <taxon>Dothideomycetes</taxon>
        <taxon>Dothideomycetes incertae sedis</taxon>
        <taxon>Coniosporium</taxon>
    </lineage>
</organism>
<dbReference type="Proteomes" id="UP001186974">
    <property type="component" value="Unassembled WGS sequence"/>
</dbReference>
<protein>
    <submittedName>
        <fullName evidence="1">Uncharacterized protein</fullName>
    </submittedName>
</protein>
<evidence type="ECO:0000313" key="1">
    <source>
        <dbReference type="EMBL" id="KAK3062998.1"/>
    </source>
</evidence>
<feature type="non-terminal residue" evidence="1">
    <location>
        <position position="235"/>
    </location>
</feature>
<name>A0ACC3D7C4_9PEZI</name>
<reference evidence="1" key="1">
    <citation type="submission" date="2024-09" db="EMBL/GenBank/DDBJ databases">
        <title>Black Yeasts Isolated from many extreme environments.</title>
        <authorList>
            <person name="Coleine C."/>
            <person name="Stajich J.E."/>
            <person name="Selbmann L."/>
        </authorList>
    </citation>
    <scope>NUCLEOTIDE SEQUENCE</scope>
    <source>
        <strain evidence="1">CCFEE 5737</strain>
    </source>
</reference>
<dbReference type="EMBL" id="JAWDJW010007037">
    <property type="protein sequence ID" value="KAK3062998.1"/>
    <property type="molecule type" value="Genomic_DNA"/>
</dbReference>
<sequence length="235" mass="26370">MAVFECDGYCQAPCYFTKTNAPISTFGDRMLTVKVGSDATPFFAYKSLLTLNSGFFKSTLASNAKDSDTETVELPQDDLEAFQYVLRWLNTEKLFDVSEDLVIADAFPVLTEIFAFGNARNISALRNAAIANFIDLIAEHWTIPMSEIATFYARTAEPSALRRLVVDFLVLSVDDIARVLKANREYRIGEFAFDVASKLAAQKSGPMLEKRGWEEMDKCEYHDHILPSVSSHKFS</sequence>
<comment type="caution">
    <text evidence="1">The sequence shown here is derived from an EMBL/GenBank/DDBJ whole genome shotgun (WGS) entry which is preliminary data.</text>
</comment>